<reference evidence="2 3" key="1">
    <citation type="submission" date="2019-04" db="EMBL/GenBank/DDBJ databases">
        <title>Pedobacter sp. RP-1-16 sp. nov., isolated from Arctic soil.</title>
        <authorList>
            <person name="Dahal R.H."/>
            <person name="Kim D.-U."/>
        </authorList>
    </citation>
    <scope>NUCLEOTIDE SEQUENCE [LARGE SCALE GENOMIC DNA]</scope>
    <source>
        <strain evidence="2 3">RP-1-16</strain>
    </source>
</reference>
<evidence type="ECO:0000313" key="2">
    <source>
        <dbReference type="EMBL" id="TKC60198.1"/>
    </source>
</evidence>
<dbReference type="AlphaFoldDB" id="A0A4U1G954"/>
<evidence type="ECO:0000313" key="3">
    <source>
        <dbReference type="Proteomes" id="UP000309594"/>
    </source>
</evidence>
<gene>
    <name evidence="2" type="ORF">FBD94_14905</name>
</gene>
<proteinExistence type="predicted"/>
<name>A0A4U1G954_9SPHI</name>
<dbReference type="EMBL" id="SWDX01000005">
    <property type="protein sequence ID" value="TKC60198.1"/>
    <property type="molecule type" value="Genomic_DNA"/>
</dbReference>
<protein>
    <submittedName>
        <fullName evidence="2">Uncharacterized protein</fullName>
    </submittedName>
</protein>
<feature type="compositionally biased region" description="Basic and acidic residues" evidence="1">
    <location>
        <begin position="1"/>
        <end position="24"/>
    </location>
</feature>
<evidence type="ECO:0000256" key="1">
    <source>
        <dbReference type="SAM" id="MobiDB-lite"/>
    </source>
</evidence>
<feature type="compositionally biased region" description="Basic residues" evidence="1">
    <location>
        <begin position="56"/>
        <end position="68"/>
    </location>
</feature>
<dbReference type="Proteomes" id="UP000309594">
    <property type="component" value="Unassembled WGS sequence"/>
</dbReference>
<comment type="caution">
    <text evidence="2">The sequence shown here is derived from an EMBL/GenBank/DDBJ whole genome shotgun (WGS) entry which is preliminary data.</text>
</comment>
<feature type="region of interest" description="Disordered" evidence="1">
    <location>
        <begin position="1"/>
        <end position="68"/>
    </location>
</feature>
<sequence length="68" mass="7870">MKEGKKDQLQDEGKQKPENKEKSNPKQAPNKPDIREVPKARKQSRPPVVKPNIKVKPIKVIRPKIKRP</sequence>
<accession>A0A4U1G954</accession>
<feature type="compositionally biased region" description="Low complexity" evidence="1">
    <location>
        <begin position="45"/>
        <end position="55"/>
    </location>
</feature>
<organism evidence="2 3">
    <name type="scientific">Pedobacter hiemivivus</name>
    <dbReference type="NCBI Taxonomy" id="2530454"/>
    <lineage>
        <taxon>Bacteria</taxon>
        <taxon>Pseudomonadati</taxon>
        <taxon>Bacteroidota</taxon>
        <taxon>Sphingobacteriia</taxon>
        <taxon>Sphingobacteriales</taxon>
        <taxon>Sphingobacteriaceae</taxon>
        <taxon>Pedobacter</taxon>
    </lineage>
</organism>
<dbReference type="RefSeq" id="WP_136880760.1">
    <property type="nucleotide sequence ID" value="NZ_SWDX01000005.1"/>
</dbReference>